<evidence type="ECO:0000256" key="10">
    <source>
        <dbReference type="HAMAP-Rule" id="MF_00454"/>
    </source>
</evidence>
<evidence type="ECO:0000256" key="6">
    <source>
        <dbReference type="ARBA" id="ARBA00023303"/>
    </source>
</evidence>
<dbReference type="GO" id="GO:0046872">
    <property type="term" value="F:metal ion binding"/>
    <property type="evidence" value="ECO:0007669"/>
    <property type="project" value="UniProtKB-KW"/>
</dbReference>
<evidence type="ECO:0000256" key="3">
    <source>
        <dbReference type="ARBA" id="ARBA00022692"/>
    </source>
</evidence>
<dbReference type="GeneID" id="303220211"/>
<dbReference type="GO" id="GO:0005886">
    <property type="term" value="C:plasma membrane"/>
    <property type="evidence" value="ECO:0007669"/>
    <property type="project" value="UniProtKB-SubCell"/>
</dbReference>
<evidence type="ECO:0000256" key="4">
    <source>
        <dbReference type="ARBA" id="ARBA00022989"/>
    </source>
</evidence>
<dbReference type="GO" id="GO:0140114">
    <property type="term" value="P:cellular detoxification of fluoride"/>
    <property type="evidence" value="ECO:0007669"/>
    <property type="project" value="UniProtKB-UniRule"/>
</dbReference>
<keyword evidence="10" id="KW-0813">Transport</keyword>
<dbReference type="GO" id="GO:0062054">
    <property type="term" value="F:fluoride channel activity"/>
    <property type="evidence" value="ECO:0007669"/>
    <property type="project" value="UniProtKB-UniRule"/>
</dbReference>
<feature type="transmembrane region" description="Helical" evidence="10">
    <location>
        <begin position="6"/>
        <end position="23"/>
    </location>
</feature>
<reference evidence="11 12" key="1">
    <citation type="submission" date="2017-03" db="EMBL/GenBank/DDBJ databases">
        <authorList>
            <person name="Afonso C.L."/>
            <person name="Miller P.J."/>
            <person name="Scott M.A."/>
            <person name="Spackman E."/>
            <person name="Goraichik I."/>
            <person name="Dimitrov K.M."/>
            <person name="Suarez D.L."/>
            <person name="Swayne D.E."/>
        </authorList>
    </citation>
    <scope>NUCLEOTIDE SEQUENCE [LARGE SCALE GENOMIC DNA]</scope>
    <source>
        <strain evidence="11 12">ATCC 9172</strain>
    </source>
</reference>
<evidence type="ECO:0000256" key="5">
    <source>
        <dbReference type="ARBA" id="ARBA00023136"/>
    </source>
</evidence>
<keyword evidence="4 10" id="KW-1133">Transmembrane helix</keyword>
<sequence>MTPLVFIALAAAGGLGASSRMLIDGLIKSRMSTALPWGTIVINVSGSLVLGLLTGLAGANLLPEAWHMVLGTGFLGGYTTFSTASFETVRLLQERRWVAGLVNGFGTLVFATATAAIGMWLGGLA</sequence>
<evidence type="ECO:0000256" key="7">
    <source>
        <dbReference type="ARBA" id="ARBA00035120"/>
    </source>
</evidence>
<comment type="subcellular location">
    <subcellularLocation>
        <location evidence="1 10">Cell membrane</location>
        <topology evidence="1 10">Multi-pass membrane protein</topology>
    </subcellularLocation>
</comment>
<keyword evidence="2 10" id="KW-1003">Cell membrane</keyword>
<feature type="transmembrane region" description="Helical" evidence="10">
    <location>
        <begin position="35"/>
        <end position="59"/>
    </location>
</feature>
<comment type="similarity">
    <text evidence="7 10">Belongs to the fluoride channel Fluc/FEX (TC 1.A.43) family.</text>
</comment>
<keyword evidence="10" id="KW-0406">Ion transport</keyword>
<dbReference type="Pfam" id="PF02537">
    <property type="entry name" value="CRCB"/>
    <property type="match status" value="1"/>
</dbReference>
<keyword evidence="3 10" id="KW-0812">Transmembrane</keyword>
<comment type="function">
    <text evidence="9 10">Fluoride-specific ion channel. Important for reducing fluoride concentration in the cell, thus reducing its toxicity.</text>
</comment>
<keyword evidence="10" id="KW-0479">Metal-binding</keyword>
<gene>
    <name evidence="10" type="primary">fluC</name>
    <name evidence="10" type="synonym">crcB</name>
    <name evidence="11" type="ORF">BLIN9172_02019</name>
</gene>
<protein>
    <recommendedName>
        <fullName evidence="10">Fluoride-specific ion channel FluC</fullName>
    </recommendedName>
</protein>
<feature type="binding site" evidence="10">
    <location>
        <position position="79"/>
    </location>
    <ligand>
        <name>Na(+)</name>
        <dbReference type="ChEBI" id="CHEBI:29101"/>
        <note>structural</note>
    </ligand>
</feature>
<keyword evidence="5 10" id="KW-0472">Membrane</keyword>
<dbReference type="AlphaFoldDB" id="A0A2H1JCZ4"/>
<keyword evidence="6 10" id="KW-0407">Ion channel</keyword>
<name>A0A2H1JCZ4_BRELN</name>
<comment type="catalytic activity">
    <reaction evidence="8">
        <text>fluoride(in) = fluoride(out)</text>
        <dbReference type="Rhea" id="RHEA:76159"/>
        <dbReference type="ChEBI" id="CHEBI:17051"/>
    </reaction>
    <physiologicalReaction direction="left-to-right" evidence="8">
        <dbReference type="Rhea" id="RHEA:76160"/>
    </physiologicalReaction>
</comment>
<dbReference type="NCBIfam" id="TIGR00494">
    <property type="entry name" value="crcB"/>
    <property type="match status" value="1"/>
</dbReference>
<evidence type="ECO:0000313" key="11">
    <source>
        <dbReference type="EMBL" id="SMX85350.1"/>
    </source>
</evidence>
<dbReference type="HAMAP" id="MF_00454">
    <property type="entry name" value="FluC"/>
    <property type="match status" value="1"/>
</dbReference>
<evidence type="ECO:0000256" key="8">
    <source>
        <dbReference type="ARBA" id="ARBA00035585"/>
    </source>
</evidence>
<proteinExistence type="inferred from homology"/>
<dbReference type="PANTHER" id="PTHR28259">
    <property type="entry name" value="FLUORIDE EXPORT PROTEIN 1-RELATED"/>
    <property type="match status" value="1"/>
</dbReference>
<comment type="activity regulation">
    <text evidence="10">Na(+) is not transported, but it plays an essential structural role and its presence is essential for fluoride channel function.</text>
</comment>
<organism evidence="11 12">
    <name type="scientific">Brevibacterium linens ATCC 9172</name>
    <dbReference type="NCBI Taxonomy" id="1255617"/>
    <lineage>
        <taxon>Bacteria</taxon>
        <taxon>Bacillati</taxon>
        <taxon>Actinomycetota</taxon>
        <taxon>Actinomycetes</taxon>
        <taxon>Micrococcales</taxon>
        <taxon>Brevibacteriaceae</taxon>
        <taxon>Brevibacterium</taxon>
    </lineage>
</organism>
<dbReference type="PANTHER" id="PTHR28259:SF1">
    <property type="entry name" value="FLUORIDE EXPORT PROTEIN 1-RELATED"/>
    <property type="match status" value="1"/>
</dbReference>
<evidence type="ECO:0000256" key="2">
    <source>
        <dbReference type="ARBA" id="ARBA00022475"/>
    </source>
</evidence>
<evidence type="ECO:0000313" key="12">
    <source>
        <dbReference type="Proteomes" id="UP000234641"/>
    </source>
</evidence>
<feature type="binding site" evidence="10">
    <location>
        <position position="76"/>
    </location>
    <ligand>
        <name>Na(+)</name>
        <dbReference type="ChEBI" id="CHEBI:29101"/>
        <note>structural</note>
    </ligand>
</feature>
<evidence type="ECO:0000256" key="1">
    <source>
        <dbReference type="ARBA" id="ARBA00004651"/>
    </source>
</evidence>
<feature type="transmembrane region" description="Helical" evidence="10">
    <location>
        <begin position="98"/>
        <end position="121"/>
    </location>
</feature>
<keyword evidence="10" id="KW-0915">Sodium</keyword>
<accession>A0A2H1JCZ4</accession>
<dbReference type="EMBL" id="FXYY01000011">
    <property type="protein sequence ID" value="SMX85350.1"/>
    <property type="molecule type" value="Genomic_DNA"/>
</dbReference>
<dbReference type="RefSeq" id="WP_101554962.1">
    <property type="nucleotide sequence ID" value="NZ_FXYY01000011.1"/>
</dbReference>
<feature type="transmembrane region" description="Helical" evidence="10">
    <location>
        <begin position="65"/>
        <end position="86"/>
    </location>
</feature>
<evidence type="ECO:0000256" key="9">
    <source>
        <dbReference type="ARBA" id="ARBA00049940"/>
    </source>
</evidence>
<dbReference type="Proteomes" id="UP000234641">
    <property type="component" value="Unassembled WGS sequence"/>
</dbReference>
<dbReference type="InterPro" id="IPR003691">
    <property type="entry name" value="FluC"/>
</dbReference>